<keyword evidence="3" id="KW-1185">Reference proteome</keyword>
<gene>
    <name evidence="2" type="ORF">FYJ85_21765</name>
</gene>
<name>A0A844GAW2_9BACT</name>
<dbReference type="CDD" id="cd11614">
    <property type="entry name" value="SAF_CpaB_FlgA_like"/>
    <property type="match status" value="1"/>
</dbReference>
<feature type="domain" description="SAF" evidence="1">
    <location>
        <begin position="39"/>
        <end position="101"/>
    </location>
</feature>
<protein>
    <recommendedName>
        <fullName evidence="1">SAF domain-containing protein</fullName>
    </recommendedName>
</protein>
<dbReference type="Pfam" id="PF08666">
    <property type="entry name" value="SAF"/>
    <property type="match status" value="1"/>
</dbReference>
<proteinExistence type="predicted"/>
<accession>A0A844GAW2</accession>
<evidence type="ECO:0000313" key="2">
    <source>
        <dbReference type="EMBL" id="MST99661.1"/>
    </source>
</evidence>
<organism evidence="2 3">
    <name type="scientific">Victivallis lenta</name>
    <dbReference type="NCBI Taxonomy" id="2606640"/>
    <lineage>
        <taxon>Bacteria</taxon>
        <taxon>Pseudomonadati</taxon>
        <taxon>Lentisphaerota</taxon>
        <taxon>Lentisphaeria</taxon>
        <taxon>Victivallales</taxon>
        <taxon>Victivallaceae</taxon>
        <taxon>Victivallis</taxon>
    </lineage>
</organism>
<dbReference type="AlphaFoldDB" id="A0A844GAW2"/>
<dbReference type="EMBL" id="VUNS01000045">
    <property type="protein sequence ID" value="MST99661.1"/>
    <property type="molecule type" value="Genomic_DNA"/>
</dbReference>
<sequence length="266" mass="29023">MKNIIPLIVSVVLGLAAVYVVSKLLFEKEKTDTEPRISVVVAARDLDAYDELTHGTLTYKDIPQSAVPKNVLLWENVGLAYGQKLPHAVAQDDFIRMTDIRIQTTLGDCTRQGEWTIPVTFTDPALVKMLMPDDEIAIISTYVAKDVAIDKNMAVSDGSAVKIAESRETSVLLPCVRVIGIANERGSFREGGSSSGTVFVSLPPQQAMILIAAQRESELYPVLRKRNDSVALNRKEGGVVNAGTFAKIRQGLAPAELPEVPNKDHR</sequence>
<reference evidence="2 3" key="1">
    <citation type="submission" date="2019-08" db="EMBL/GenBank/DDBJ databases">
        <title>In-depth cultivation of the pig gut microbiome towards novel bacterial diversity and tailored functional studies.</title>
        <authorList>
            <person name="Wylensek D."/>
            <person name="Hitch T.C.A."/>
            <person name="Clavel T."/>
        </authorList>
    </citation>
    <scope>NUCLEOTIDE SEQUENCE [LARGE SCALE GENOMIC DNA]</scope>
    <source>
        <strain evidence="2 3">BBE-744-WT-12</strain>
    </source>
</reference>
<comment type="caution">
    <text evidence="2">The sequence shown here is derived from an EMBL/GenBank/DDBJ whole genome shotgun (WGS) entry which is preliminary data.</text>
</comment>
<evidence type="ECO:0000313" key="3">
    <source>
        <dbReference type="Proteomes" id="UP000435649"/>
    </source>
</evidence>
<dbReference type="RefSeq" id="WP_154420827.1">
    <property type="nucleotide sequence ID" value="NZ_VUNS01000045.1"/>
</dbReference>
<dbReference type="Proteomes" id="UP000435649">
    <property type="component" value="Unassembled WGS sequence"/>
</dbReference>
<dbReference type="InterPro" id="IPR013974">
    <property type="entry name" value="SAF"/>
</dbReference>
<evidence type="ECO:0000259" key="1">
    <source>
        <dbReference type="Pfam" id="PF08666"/>
    </source>
</evidence>